<organism evidence="7 8">
    <name type="scientific">Xylaria flabelliformis</name>
    <dbReference type="NCBI Taxonomy" id="2512241"/>
    <lineage>
        <taxon>Eukaryota</taxon>
        <taxon>Fungi</taxon>
        <taxon>Dikarya</taxon>
        <taxon>Ascomycota</taxon>
        <taxon>Pezizomycotina</taxon>
        <taxon>Sordariomycetes</taxon>
        <taxon>Xylariomycetidae</taxon>
        <taxon>Xylariales</taxon>
        <taxon>Xylariaceae</taxon>
        <taxon>Xylaria</taxon>
    </lineage>
</organism>
<evidence type="ECO:0000256" key="3">
    <source>
        <dbReference type="ARBA" id="ARBA00022723"/>
    </source>
</evidence>
<sequence length="349" mass="38631">MSVANGTESPVYVMVSALDAGHLTLPDYLFVAGADPETRTTVPSLSFLIQHPSSPPSRSGNVTNIVFDLGIKRDLSGYPTAQQQHIAERRPLVTDPDCSTSLREGAGDDESGKELLDPGKDVDFVILSHVHWDHVGTPSDFSTATFVVGSGTLDLLIHGAGPNYPAELFNDDELPVYRTVELPPSRRHDHDFHVYYGGPNYPVHTPTPTNTLAKLPSLADKWSWQPFGAFPRTIDFFGDKSIYVIDSPGHIYGHVNLLVRTGERKYVYLGGDCCHDTRILSGEQGIAEYDDGRGGTRSVHVHTGLAKRTLVEIDRGVSQLREDMDVEVVLAHDKGWRERNRHRFWPGRL</sequence>
<dbReference type="EMBL" id="VFLP01000041">
    <property type="protein sequence ID" value="TRX91857.1"/>
    <property type="molecule type" value="Genomic_DNA"/>
</dbReference>
<protein>
    <recommendedName>
        <fullName evidence="9">Metallo-beta-lactamase domain-containing protein</fullName>
    </recommendedName>
</protein>
<dbReference type="InterPro" id="IPR036866">
    <property type="entry name" value="RibonucZ/Hydroxyglut_hydro"/>
</dbReference>
<evidence type="ECO:0008006" key="9">
    <source>
        <dbReference type="Google" id="ProtNLM"/>
    </source>
</evidence>
<evidence type="ECO:0000313" key="7">
    <source>
        <dbReference type="EMBL" id="TRX91857.1"/>
    </source>
</evidence>
<dbReference type="Gene3D" id="3.60.15.10">
    <property type="entry name" value="Ribonuclease Z/Hydroxyacylglutathione hydrolase-like"/>
    <property type="match status" value="2"/>
</dbReference>
<accession>A0A553HV94</accession>
<dbReference type="PANTHER" id="PTHR42978:SF2">
    <property type="entry name" value="102 KBASES UNSTABLE REGION: FROM 1 TO 119443"/>
    <property type="match status" value="1"/>
</dbReference>
<keyword evidence="8" id="KW-1185">Reference proteome</keyword>
<dbReference type="GO" id="GO:0016787">
    <property type="term" value="F:hydrolase activity"/>
    <property type="evidence" value="ECO:0007669"/>
    <property type="project" value="UniProtKB-KW"/>
</dbReference>
<reference evidence="8" key="1">
    <citation type="submission" date="2019-06" db="EMBL/GenBank/DDBJ databases">
        <title>Draft genome sequence of the griseofulvin-producing fungus Xylaria cubensis strain G536.</title>
        <authorList>
            <person name="Mead M.E."/>
            <person name="Raja H.A."/>
            <person name="Steenwyk J.L."/>
            <person name="Knowles S.L."/>
            <person name="Oberlies N.H."/>
            <person name="Rokas A."/>
        </authorList>
    </citation>
    <scope>NUCLEOTIDE SEQUENCE [LARGE SCALE GENOMIC DNA]</scope>
    <source>
        <strain evidence="8">G536</strain>
    </source>
</reference>
<comment type="caution">
    <text evidence="7">The sequence shown here is derived from an EMBL/GenBank/DDBJ whole genome shotgun (WGS) entry which is preliminary data.</text>
</comment>
<evidence type="ECO:0000313" key="8">
    <source>
        <dbReference type="Proteomes" id="UP000319160"/>
    </source>
</evidence>
<comment type="similarity">
    <text evidence="2">Belongs to the metallo-beta-lactamase superfamily.</text>
</comment>
<gene>
    <name evidence="7" type="ORF">FHL15_007176</name>
</gene>
<dbReference type="SUPFAM" id="SSF56281">
    <property type="entry name" value="Metallo-hydrolase/oxidoreductase"/>
    <property type="match status" value="1"/>
</dbReference>
<dbReference type="OrthoDB" id="21615at2759"/>
<evidence type="ECO:0000256" key="2">
    <source>
        <dbReference type="ARBA" id="ARBA00007749"/>
    </source>
</evidence>
<dbReference type="AlphaFoldDB" id="A0A553HV94"/>
<dbReference type="CDD" id="cd07730">
    <property type="entry name" value="metallo-hydrolase-like_MBL-fold"/>
    <property type="match status" value="1"/>
</dbReference>
<evidence type="ECO:0000256" key="1">
    <source>
        <dbReference type="ARBA" id="ARBA00001947"/>
    </source>
</evidence>
<dbReference type="PANTHER" id="PTHR42978">
    <property type="entry name" value="QUORUM-QUENCHING LACTONASE YTNP-RELATED-RELATED"/>
    <property type="match status" value="1"/>
</dbReference>
<proteinExistence type="inferred from homology"/>
<dbReference type="InterPro" id="IPR051013">
    <property type="entry name" value="MBL_superfamily_lactonases"/>
</dbReference>
<name>A0A553HV94_9PEZI</name>
<evidence type="ECO:0000256" key="5">
    <source>
        <dbReference type="ARBA" id="ARBA00022833"/>
    </source>
</evidence>
<dbReference type="GO" id="GO:0046872">
    <property type="term" value="F:metal ion binding"/>
    <property type="evidence" value="ECO:0007669"/>
    <property type="project" value="UniProtKB-KW"/>
</dbReference>
<comment type="cofactor">
    <cofactor evidence="1">
        <name>Zn(2+)</name>
        <dbReference type="ChEBI" id="CHEBI:29105"/>
    </cofactor>
</comment>
<keyword evidence="4" id="KW-0378">Hydrolase</keyword>
<evidence type="ECO:0000256" key="6">
    <source>
        <dbReference type="SAM" id="MobiDB-lite"/>
    </source>
</evidence>
<dbReference type="Proteomes" id="UP000319160">
    <property type="component" value="Unassembled WGS sequence"/>
</dbReference>
<keyword evidence="3" id="KW-0479">Metal-binding</keyword>
<evidence type="ECO:0000256" key="4">
    <source>
        <dbReference type="ARBA" id="ARBA00022801"/>
    </source>
</evidence>
<dbReference type="STRING" id="2512241.A0A553HV94"/>
<keyword evidence="5" id="KW-0862">Zinc</keyword>
<feature type="region of interest" description="Disordered" evidence="6">
    <location>
        <begin position="92"/>
        <end position="114"/>
    </location>
</feature>